<evidence type="ECO:0000256" key="4">
    <source>
        <dbReference type="ARBA" id="ARBA00023136"/>
    </source>
</evidence>
<name>A0ABQ7YEV8_BRANA</name>
<dbReference type="Proteomes" id="UP000824890">
    <property type="component" value="Unassembled WGS sequence"/>
</dbReference>
<organism evidence="7 8">
    <name type="scientific">Brassica napus</name>
    <name type="common">Rape</name>
    <dbReference type="NCBI Taxonomy" id="3708"/>
    <lineage>
        <taxon>Eukaryota</taxon>
        <taxon>Viridiplantae</taxon>
        <taxon>Streptophyta</taxon>
        <taxon>Embryophyta</taxon>
        <taxon>Tracheophyta</taxon>
        <taxon>Spermatophyta</taxon>
        <taxon>Magnoliopsida</taxon>
        <taxon>eudicotyledons</taxon>
        <taxon>Gunneridae</taxon>
        <taxon>Pentapetalae</taxon>
        <taxon>rosids</taxon>
        <taxon>malvids</taxon>
        <taxon>Brassicales</taxon>
        <taxon>Brassicaceae</taxon>
        <taxon>Brassiceae</taxon>
        <taxon>Brassica</taxon>
    </lineage>
</organism>
<evidence type="ECO:0000313" key="7">
    <source>
        <dbReference type="EMBL" id="KAH0865736.1"/>
    </source>
</evidence>
<keyword evidence="3" id="KW-1133">Transmembrane helix</keyword>
<proteinExistence type="predicted"/>
<feature type="domain" description="GTD-binding" evidence="6">
    <location>
        <begin position="28"/>
        <end position="126"/>
    </location>
</feature>
<evidence type="ECO:0000256" key="1">
    <source>
        <dbReference type="ARBA" id="ARBA00004370"/>
    </source>
</evidence>
<keyword evidence="8" id="KW-1185">Reference proteome</keyword>
<dbReference type="PANTHER" id="PTHR31422:SF29">
    <property type="entry name" value="GTD-BINDING DOMAIN-CONTAINING PROTEIN"/>
    <property type="match status" value="1"/>
</dbReference>
<evidence type="ECO:0000256" key="2">
    <source>
        <dbReference type="ARBA" id="ARBA00022692"/>
    </source>
</evidence>
<keyword evidence="2" id="KW-0812">Transmembrane</keyword>
<evidence type="ECO:0000256" key="3">
    <source>
        <dbReference type="ARBA" id="ARBA00022989"/>
    </source>
</evidence>
<keyword evidence="4" id="KW-0472">Membrane</keyword>
<feature type="coiled-coil region" evidence="5">
    <location>
        <begin position="30"/>
        <end position="57"/>
    </location>
</feature>
<comment type="subcellular location">
    <subcellularLocation>
        <location evidence="1">Membrane</location>
    </subcellularLocation>
</comment>
<dbReference type="InterPro" id="IPR007656">
    <property type="entry name" value="GTD-bd"/>
</dbReference>
<dbReference type="EMBL" id="JAGKQM010000018">
    <property type="protein sequence ID" value="KAH0865736.1"/>
    <property type="molecule type" value="Genomic_DNA"/>
</dbReference>
<evidence type="ECO:0000259" key="6">
    <source>
        <dbReference type="PROSITE" id="PS51775"/>
    </source>
</evidence>
<accession>A0ABQ7YEV8</accession>
<feature type="non-terminal residue" evidence="7">
    <location>
        <position position="1"/>
    </location>
</feature>
<sequence length="349" mass="40151">SLETIDYSIVCNCTEMVGRSYSLNMRGVESQDLRIALYEMKEDAQRLQEELDAEREATATSASEAMSMILRLQGEKAALVMEASQYRRMVEERMSHAELSLELLEDLNYQKEVEIKNLESRLYAYKCKLLNLGCKGTDDDRSFSDMRWCDRSPEPVDTDVLVPVEKEVIEQSLDPSRRHQEKNLDLCWDQIKKLDEQLKELTDCIKMETFSVSETKNGEISEAFAASSSNIQDMVPKVCKKSSKRKRKISVKRDHVQGGFSENDAEYQAELQRLRERVEQLERARCNAEPQTSEVKQEEELSFVQAEMKNSRTTVELFPCYDSAIVSVQEVRQCFISGCETCLHLVALE</sequence>
<dbReference type="PROSITE" id="PS51775">
    <property type="entry name" value="GTD_BINDING"/>
    <property type="match status" value="1"/>
</dbReference>
<evidence type="ECO:0000256" key="5">
    <source>
        <dbReference type="SAM" id="Coils"/>
    </source>
</evidence>
<gene>
    <name evidence="7" type="ORF">HID58_082947</name>
</gene>
<dbReference type="PANTHER" id="PTHR31422">
    <property type="entry name" value="BNAANNG28530D PROTEIN"/>
    <property type="match status" value="1"/>
</dbReference>
<dbReference type="Pfam" id="PF04576">
    <property type="entry name" value="Zein-binding"/>
    <property type="match status" value="1"/>
</dbReference>
<evidence type="ECO:0000313" key="8">
    <source>
        <dbReference type="Proteomes" id="UP000824890"/>
    </source>
</evidence>
<keyword evidence="5" id="KW-0175">Coiled coil</keyword>
<reference evidence="7 8" key="1">
    <citation type="submission" date="2021-05" db="EMBL/GenBank/DDBJ databases">
        <title>Genome Assembly of Synthetic Allotetraploid Brassica napus Reveals Homoeologous Exchanges between Subgenomes.</title>
        <authorList>
            <person name="Davis J.T."/>
        </authorList>
    </citation>
    <scope>NUCLEOTIDE SEQUENCE [LARGE SCALE GENOMIC DNA]</scope>
    <source>
        <strain evidence="8">cv. Da-Ae</strain>
        <tissue evidence="7">Seedling</tissue>
    </source>
</reference>
<protein>
    <recommendedName>
        <fullName evidence="6">GTD-binding domain-containing protein</fullName>
    </recommendedName>
</protein>
<comment type="caution">
    <text evidence="7">The sequence shown here is derived from an EMBL/GenBank/DDBJ whole genome shotgun (WGS) entry which is preliminary data.</text>
</comment>